<proteinExistence type="predicted"/>
<feature type="non-terminal residue" evidence="1">
    <location>
        <position position="1"/>
    </location>
</feature>
<evidence type="ECO:0000313" key="1">
    <source>
        <dbReference type="EMBL" id="HCB77026.1"/>
    </source>
</evidence>
<accession>A0A3D0WEB4</accession>
<comment type="caution">
    <text evidence="1">The sequence shown here is derived from an EMBL/GenBank/DDBJ whole genome shotgun (WGS) entry which is preliminary data.</text>
</comment>
<organism evidence="1 2">
    <name type="scientific">Sphingomonas bacterium</name>
    <dbReference type="NCBI Taxonomy" id="1895847"/>
    <lineage>
        <taxon>Bacteria</taxon>
        <taxon>Pseudomonadati</taxon>
        <taxon>Pseudomonadota</taxon>
        <taxon>Alphaproteobacteria</taxon>
        <taxon>Sphingomonadales</taxon>
        <taxon>Sphingomonadaceae</taxon>
        <taxon>Sphingomonas</taxon>
    </lineage>
</organism>
<protein>
    <submittedName>
        <fullName evidence="1">Uncharacterized protein</fullName>
    </submittedName>
</protein>
<dbReference type="Proteomes" id="UP000262699">
    <property type="component" value="Unassembled WGS sequence"/>
</dbReference>
<evidence type="ECO:0000313" key="2">
    <source>
        <dbReference type="Proteomes" id="UP000262699"/>
    </source>
</evidence>
<dbReference type="AlphaFoldDB" id="A0A3D0WEB4"/>
<sequence length="70" mass="6979">LSIAGTALSGCAATPREQAAMAERNARDAACSRGVAAQPDSAVPAIESATRVVIRDMAGSCENASGYPNA</sequence>
<dbReference type="EMBL" id="DOYJ01000357">
    <property type="protein sequence ID" value="HCB77026.1"/>
    <property type="molecule type" value="Genomic_DNA"/>
</dbReference>
<reference evidence="1 2" key="1">
    <citation type="journal article" date="2018" name="Nat. Biotechnol.">
        <title>A standardized bacterial taxonomy based on genome phylogeny substantially revises the tree of life.</title>
        <authorList>
            <person name="Parks D.H."/>
            <person name="Chuvochina M."/>
            <person name="Waite D.W."/>
            <person name="Rinke C."/>
            <person name="Skarshewski A."/>
            <person name="Chaumeil P.A."/>
            <person name="Hugenholtz P."/>
        </authorList>
    </citation>
    <scope>NUCLEOTIDE SEQUENCE [LARGE SCALE GENOMIC DNA]</scope>
    <source>
        <strain evidence="1">UBA9015</strain>
    </source>
</reference>
<name>A0A3D0WEB4_9SPHN</name>
<gene>
    <name evidence="1" type="ORF">DEP91_12795</name>
</gene>